<feature type="region of interest" description="Disordered" evidence="1">
    <location>
        <begin position="1"/>
        <end position="21"/>
    </location>
</feature>
<gene>
    <name evidence="2" type="ORF">CCAM_LOCUS8708</name>
</gene>
<evidence type="ECO:0000313" key="2">
    <source>
        <dbReference type="EMBL" id="VFQ66932.1"/>
    </source>
</evidence>
<organism evidence="2 3">
    <name type="scientific">Cuscuta campestris</name>
    <dbReference type="NCBI Taxonomy" id="132261"/>
    <lineage>
        <taxon>Eukaryota</taxon>
        <taxon>Viridiplantae</taxon>
        <taxon>Streptophyta</taxon>
        <taxon>Embryophyta</taxon>
        <taxon>Tracheophyta</taxon>
        <taxon>Spermatophyta</taxon>
        <taxon>Magnoliopsida</taxon>
        <taxon>eudicotyledons</taxon>
        <taxon>Gunneridae</taxon>
        <taxon>Pentapetalae</taxon>
        <taxon>asterids</taxon>
        <taxon>lamiids</taxon>
        <taxon>Solanales</taxon>
        <taxon>Convolvulaceae</taxon>
        <taxon>Cuscuteae</taxon>
        <taxon>Cuscuta</taxon>
        <taxon>Cuscuta subgen. Grammica</taxon>
        <taxon>Cuscuta sect. Cleistogrammica</taxon>
    </lineage>
</organism>
<dbReference type="EMBL" id="OOIL02000560">
    <property type="protein sequence ID" value="VFQ66932.1"/>
    <property type="molecule type" value="Genomic_DNA"/>
</dbReference>
<proteinExistence type="predicted"/>
<dbReference type="AlphaFoldDB" id="A0A484KXK6"/>
<evidence type="ECO:0000313" key="3">
    <source>
        <dbReference type="Proteomes" id="UP000595140"/>
    </source>
</evidence>
<sequence>MAKDKEKSATTGKSKSKSRAQMSFPDDRFHYQDESFLWFNLHQSALWTFVSKSKRTYNLALVRSFYSNLRRDRDVIYSMVKNTPLELTLEHLGRIVGLPFQGSDISNYGREDWV</sequence>
<reference evidence="2 3" key="1">
    <citation type="submission" date="2018-04" db="EMBL/GenBank/DDBJ databases">
        <authorList>
            <person name="Vogel A."/>
        </authorList>
    </citation>
    <scope>NUCLEOTIDE SEQUENCE [LARGE SCALE GENOMIC DNA]</scope>
</reference>
<evidence type="ECO:0000256" key="1">
    <source>
        <dbReference type="SAM" id="MobiDB-lite"/>
    </source>
</evidence>
<name>A0A484KXK6_9ASTE</name>
<dbReference type="Proteomes" id="UP000595140">
    <property type="component" value="Unassembled WGS sequence"/>
</dbReference>
<dbReference type="OrthoDB" id="1436797at2759"/>
<accession>A0A484KXK6</accession>
<keyword evidence="3" id="KW-1185">Reference proteome</keyword>
<protein>
    <submittedName>
        <fullName evidence="2">Uncharacterized protein</fullName>
    </submittedName>
</protein>